<dbReference type="AlphaFoldDB" id="F5Y7N4"/>
<keyword evidence="2" id="KW-1185">Reference proteome</keyword>
<reference evidence="2" key="1">
    <citation type="submission" date="2009-12" db="EMBL/GenBank/DDBJ databases">
        <title>Complete sequence of Treponema azotonutricium strain ZAS-9.</title>
        <authorList>
            <person name="Tetu S.G."/>
            <person name="Matson E."/>
            <person name="Ren Q."/>
            <person name="Seshadri R."/>
            <person name="Elbourne L."/>
            <person name="Hassan K.A."/>
            <person name="Durkin A."/>
            <person name="Radune D."/>
            <person name="Mohamoud Y."/>
            <person name="Shay R."/>
            <person name="Jin S."/>
            <person name="Zhang X."/>
            <person name="Lucey K."/>
            <person name="Ballor N.R."/>
            <person name="Ottesen E."/>
            <person name="Rosenthal R."/>
            <person name="Allen A."/>
            <person name="Leadbetter J.R."/>
            <person name="Paulsen I.T."/>
        </authorList>
    </citation>
    <scope>NUCLEOTIDE SEQUENCE [LARGE SCALE GENOMIC DNA]</scope>
    <source>
        <strain evidence="2">ATCC BAA-888 / DSM 13862 / ZAS-9</strain>
    </source>
</reference>
<gene>
    <name evidence="1" type="ordered locus">TREAZ_1044</name>
</gene>
<evidence type="ECO:0000313" key="1">
    <source>
        <dbReference type="EMBL" id="AEF82042.1"/>
    </source>
</evidence>
<dbReference type="RefSeq" id="WP_015710944.1">
    <property type="nucleotide sequence ID" value="NC_015577.1"/>
</dbReference>
<dbReference type="EMBL" id="CP001841">
    <property type="protein sequence ID" value="AEF82042.1"/>
    <property type="molecule type" value="Genomic_DNA"/>
</dbReference>
<sequence length="142" mass="15230">MTEQKILAAFENLLTGRVNEILQGCEFKIAPVEFDAPAGVGAVAPVLRLTECERSEKERIVRLDAFALTVSLNVPETADSERDVYAYGAAVGKAVAEDSTLGGVADRAVITGKKYVPPKKAYCGDGWELVISLRVIVEGMTV</sequence>
<dbReference type="InParanoid" id="F5Y7N4"/>
<evidence type="ECO:0000313" key="2">
    <source>
        <dbReference type="Proteomes" id="UP000009222"/>
    </source>
</evidence>
<dbReference type="HOGENOM" id="CLU_1814944_0_0_12"/>
<proteinExistence type="predicted"/>
<dbReference type="Proteomes" id="UP000009222">
    <property type="component" value="Chromosome"/>
</dbReference>
<dbReference type="KEGG" id="taz:TREAZ_1044"/>
<name>F5Y7N4_LEAAZ</name>
<accession>F5Y7N4</accession>
<dbReference type="eggNOG" id="ENOG503210E">
    <property type="taxonomic scope" value="Bacteria"/>
</dbReference>
<reference evidence="1 2" key="2">
    <citation type="journal article" date="2011" name="ISME J.">
        <title>RNA-seq reveals cooperative metabolic interactions between two termite-gut spirochete species in co-culture.</title>
        <authorList>
            <person name="Rosenthal A.Z."/>
            <person name="Matson E.G."/>
            <person name="Eldar A."/>
            <person name="Leadbetter J.R."/>
        </authorList>
    </citation>
    <scope>NUCLEOTIDE SEQUENCE [LARGE SCALE GENOMIC DNA]</scope>
    <source>
        <strain evidence="2">ATCC BAA-888 / DSM 13862 / ZAS-9</strain>
    </source>
</reference>
<organism evidence="1 2">
    <name type="scientific">Leadbettera azotonutricia (strain ATCC BAA-888 / DSM 13862 / ZAS-9)</name>
    <name type="common">Treponema azotonutricium</name>
    <dbReference type="NCBI Taxonomy" id="545695"/>
    <lineage>
        <taxon>Bacteria</taxon>
        <taxon>Pseudomonadati</taxon>
        <taxon>Spirochaetota</taxon>
        <taxon>Spirochaetia</taxon>
        <taxon>Spirochaetales</taxon>
        <taxon>Breznakiellaceae</taxon>
        <taxon>Leadbettera</taxon>
    </lineage>
</organism>
<protein>
    <submittedName>
        <fullName evidence="1">Uncharacterized protein</fullName>
    </submittedName>
</protein>
<dbReference type="STRING" id="545695.TREAZ_1044"/>